<reference evidence="1" key="1">
    <citation type="submission" date="2020-05" db="EMBL/GenBank/DDBJ databases">
        <title>Large-scale comparative analyses of tick genomes elucidate their genetic diversity and vector capacities.</title>
        <authorList>
            <person name="Jia N."/>
            <person name="Wang J."/>
            <person name="Shi W."/>
            <person name="Du L."/>
            <person name="Sun Y."/>
            <person name="Zhan W."/>
            <person name="Jiang J."/>
            <person name="Wang Q."/>
            <person name="Zhang B."/>
            <person name="Ji P."/>
            <person name="Sakyi L.B."/>
            <person name="Cui X."/>
            <person name="Yuan T."/>
            <person name="Jiang B."/>
            <person name="Yang W."/>
            <person name="Lam T.T.-Y."/>
            <person name="Chang Q."/>
            <person name="Ding S."/>
            <person name="Wang X."/>
            <person name="Zhu J."/>
            <person name="Ruan X."/>
            <person name="Zhao L."/>
            <person name="Wei J."/>
            <person name="Que T."/>
            <person name="Du C."/>
            <person name="Cheng J."/>
            <person name="Dai P."/>
            <person name="Han X."/>
            <person name="Huang E."/>
            <person name="Gao Y."/>
            <person name="Liu J."/>
            <person name="Shao H."/>
            <person name="Ye R."/>
            <person name="Li L."/>
            <person name="Wei W."/>
            <person name="Wang X."/>
            <person name="Wang C."/>
            <person name="Yang T."/>
            <person name="Huo Q."/>
            <person name="Li W."/>
            <person name="Guo W."/>
            <person name="Chen H."/>
            <person name="Zhou L."/>
            <person name="Ni X."/>
            <person name="Tian J."/>
            <person name="Zhou Y."/>
            <person name="Sheng Y."/>
            <person name="Liu T."/>
            <person name="Pan Y."/>
            <person name="Xia L."/>
            <person name="Li J."/>
            <person name="Zhao F."/>
            <person name="Cao W."/>
        </authorList>
    </citation>
    <scope>NUCLEOTIDE SEQUENCE</scope>
    <source>
        <strain evidence="1">Hyas-2018</strain>
    </source>
</reference>
<sequence>MVASVLATFFVLASAWIGCTAEDELSLQAAMTPVREFPLNSTPKSVDLYSALSSMTILSCELIRHFDYPCQISHVTTEDGYVLEVERVPWGRQDNATSPNEQNGTLRHPVLLLPVFMSASDMWFFNYPRQSLGFLFADAGFDVWLMNTRDIARYANHTTLSMDDPEYWKFSRSGEARRANNGTKGEFCGSCWKEVGARHSGVTATLVLLSTRPEYNDKVDLVVAYGPVANASHIGPPMSLMVPFTPLIARMIYPFSRAGYLETDKGLSEFLAKVCVTFTGEACSLSITLTLFSSPYQLNETRMPVYVGHYPVGTTIQNVMHLYQIYKAKDFVMYDHGAKENRKRYGQPGPPAYPLERITAPWAIFSSEGDRIANPRDVADLVARLGPRVLMHRVVPHKAFRHMDFGIGYRANEFLHDIAIDVIKNYTDQSI</sequence>
<comment type="caution">
    <text evidence="1">The sequence shown here is derived from an EMBL/GenBank/DDBJ whole genome shotgun (WGS) entry which is preliminary data.</text>
</comment>
<dbReference type="Proteomes" id="UP000821845">
    <property type="component" value="Chromosome 8"/>
</dbReference>
<gene>
    <name evidence="1" type="ORF">HPB50_027168</name>
</gene>
<protein>
    <submittedName>
        <fullName evidence="1">Uncharacterized protein</fullName>
    </submittedName>
</protein>
<evidence type="ECO:0000313" key="1">
    <source>
        <dbReference type="EMBL" id="KAH6925016.1"/>
    </source>
</evidence>
<name>A0ACB7RT77_HYAAI</name>
<accession>A0ACB7RT77</accession>
<organism evidence="1 2">
    <name type="scientific">Hyalomma asiaticum</name>
    <name type="common">Tick</name>
    <dbReference type="NCBI Taxonomy" id="266040"/>
    <lineage>
        <taxon>Eukaryota</taxon>
        <taxon>Metazoa</taxon>
        <taxon>Ecdysozoa</taxon>
        <taxon>Arthropoda</taxon>
        <taxon>Chelicerata</taxon>
        <taxon>Arachnida</taxon>
        <taxon>Acari</taxon>
        <taxon>Parasitiformes</taxon>
        <taxon>Ixodida</taxon>
        <taxon>Ixodoidea</taxon>
        <taxon>Ixodidae</taxon>
        <taxon>Hyalomminae</taxon>
        <taxon>Hyalomma</taxon>
    </lineage>
</organism>
<dbReference type="EMBL" id="CM023488">
    <property type="protein sequence ID" value="KAH6925016.1"/>
    <property type="molecule type" value="Genomic_DNA"/>
</dbReference>
<evidence type="ECO:0000313" key="2">
    <source>
        <dbReference type="Proteomes" id="UP000821845"/>
    </source>
</evidence>
<proteinExistence type="predicted"/>
<keyword evidence="2" id="KW-1185">Reference proteome</keyword>